<dbReference type="Proteomes" id="UP000194280">
    <property type="component" value="Unassembled WGS sequence"/>
</dbReference>
<organism evidence="2 3">
    <name type="scientific">Hortaea werneckii EXF-2000</name>
    <dbReference type="NCBI Taxonomy" id="1157616"/>
    <lineage>
        <taxon>Eukaryota</taxon>
        <taxon>Fungi</taxon>
        <taxon>Dikarya</taxon>
        <taxon>Ascomycota</taxon>
        <taxon>Pezizomycotina</taxon>
        <taxon>Dothideomycetes</taxon>
        <taxon>Dothideomycetidae</taxon>
        <taxon>Mycosphaerellales</taxon>
        <taxon>Teratosphaeriaceae</taxon>
        <taxon>Hortaea</taxon>
    </lineage>
</organism>
<proteinExistence type="predicted"/>
<dbReference type="InParanoid" id="A0A1Z5SV80"/>
<dbReference type="PANTHER" id="PTHR42749:SF1">
    <property type="entry name" value="CELL SHAPE-DETERMINING PROTEIN MREB"/>
    <property type="match status" value="1"/>
</dbReference>
<dbReference type="Gene3D" id="3.90.640.10">
    <property type="entry name" value="Actin, Chain A, domain 4"/>
    <property type="match status" value="1"/>
</dbReference>
<dbReference type="Gene3D" id="3.30.420.40">
    <property type="match status" value="2"/>
</dbReference>
<evidence type="ECO:0000256" key="1">
    <source>
        <dbReference type="SAM" id="MobiDB-lite"/>
    </source>
</evidence>
<gene>
    <name evidence="2" type="ORF">BTJ68_11635</name>
</gene>
<dbReference type="SUPFAM" id="SSF53067">
    <property type="entry name" value="Actin-like ATPase domain"/>
    <property type="match status" value="2"/>
</dbReference>
<name>A0A1Z5SV80_HORWE</name>
<dbReference type="VEuPathDB" id="FungiDB:BTJ68_11635"/>
<protein>
    <recommendedName>
        <fullName evidence="4">Actin-like ATPase domain-containing protein</fullName>
    </recommendedName>
</protein>
<dbReference type="EMBL" id="MUNK01000232">
    <property type="protein sequence ID" value="OTA24720.1"/>
    <property type="molecule type" value="Genomic_DNA"/>
</dbReference>
<evidence type="ECO:0008006" key="4">
    <source>
        <dbReference type="Google" id="ProtNLM"/>
    </source>
</evidence>
<dbReference type="InterPro" id="IPR043129">
    <property type="entry name" value="ATPase_NBD"/>
</dbReference>
<feature type="region of interest" description="Disordered" evidence="1">
    <location>
        <begin position="589"/>
        <end position="609"/>
    </location>
</feature>
<dbReference type="CDD" id="cd10170">
    <property type="entry name" value="ASKHA_NBD_HSP70"/>
    <property type="match status" value="1"/>
</dbReference>
<accession>A0A1Z5SV80</accession>
<dbReference type="PANTHER" id="PTHR42749">
    <property type="entry name" value="CELL SHAPE-DETERMINING PROTEIN MREB"/>
    <property type="match status" value="1"/>
</dbReference>
<keyword evidence="3" id="KW-1185">Reference proteome</keyword>
<evidence type="ECO:0000313" key="2">
    <source>
        <dbReference type="EMBL" id="OTA24720.1"/>
    </source>
</evidence>
<dbReference type="STRING" id="1157616.A0A1Z5SV80"/>
<dbReference type="OrthoDB" id="2394218at2759"/>
<sequence>MAPYSWTPDVVIGIDFGMTCTGVAWSAAPEWNDPKTLQHWPGIAYHEIRNKVDTAVAYDARNSRLRNWGFACDDENPALEVNRFFKLNLDPGYIDNHIHAPTHSEVKQWYRDYLQSLYNYLMRHFRETMPRFESKNVEFVFSVPTTWKDPRMIAEIQRMVKVAGYGKEENHRVSISLTEAEAAAVYASKQQMQKGDVFLVCDAGGGTTDINILKVKNAAKSKTELQPLQCNEGLAIGSTLIDHRMEIFIRERLELIRSHIPDDVDSVAKRMVQDRFMGYKCSFGMTTIEVPKLPLPIPGLPYGTTLPHAEVENSSLILKVEYLQRIFDEQVDKIQKLLDEQFRVLHEEHPEEQVSYLVLSGGLGSSPYVRDRIRKRYEGGSNGEFPNAKSLSIILASEPQLAVVHGLVLARAQALRGGPEIMSTRKCPLSYGVVCRELYDPSKHQGQPVELDKFDKKRYAEGQMSWFLKQGEIVNINEGKSRRFRNKITPGLEHHPWRTQIYMSDMPSHQLPQSIRNKGVDSVCTVEAALDPCDMRLKNHRWYHYRKCYYEAEFSVKMLVGTGLQFEIWGQNGCKSTSHDEIEVQWAPADDPAQQKQLVDETPAMYPIS</sequence>
<dbReference type="AlphaFoldDB" id="A0A1Z5SV80"/>
<reference evidence="2 3" key="1">
    <citation type="submission" date="2017-01" db="EMBL/GenBank/DDBJ databases">
        <title>The recent genome duplication of the halophilic yeast Hortaea werneckii: insights from long-read sequencing.</title>
        <authorList>
            <person name="Sinha S."/>
            <person name="Flibotte S."/>
            <person name="Neira M."/>
            <person name="Lenassi M."/>
            <person name="Gostincar C."/>
            <person name="Stajich J.E."/>
            <person name="Nislow C.E."/>
        </authorList>
    </citation>
    <scope>NUCLEOTIDE SEQUENCE [LARGE SCALE GENOMIC DNA]</scope>
    <source>
        <strain evidence="2 3">EXF-2000</strain>
    </source>
</reference>
<comment type="caution">
    <text evidence="2">The sequence shown here is derived from an EMBL/GenBank/DDBJ whole genome shotgun (WGS) entry which is preliminary data.</text>
</comment>
<evidence type="ECO:0000313" key="3">
    <source>
        <dbReference type="Proteomes" id="UP000194280"/>
    </source>
</evidence>